<keyword evidence="3" id="KW-1185">Reference proteome</keyword>
<dbReference type="InterPro" id="IPR036188">
    <property type="entry name" value="FAD/NAD-bd_sf"/>
</dbReference>
<sequence length="623" mass="68820">MAAQNGSGNFSFPKTSSQSHAYIRHDWVTHQSFFSAQTVSRMPAFSHPVDAQGIASNWLQAFSTALGAADIPRVAECFHPEGWLRDVLVFTWLNRTLRGRARISTFLSTARTPLTSVVRPALDTRTHMSPTFGPITPLVEGVSSGFRFETALGHVQGYVSLTPGEDGVWRALMVFVHLEDIRGHEESGPESGIYGGHTVSWGEVRAGRKADIERDPHVLIVGAGQTGLNVAARFKQMGIRTLIIEKMARVGDVWRKRYPMLTLHTIKSHHEMLYQSYPSNWPTYTPRDKLADWLEQYAVTQDLVVWTSSQLLPVPRYDVDSRKWNLVIDRAGKHVPLRPAHIVIAGGTFGKPRTPDVPDSSIFTGSITHSSSYSGGASYAGKRVLVVGAGNSAADICQDLHAHGAQATMLQRSSSCVVSQSSARKRQSLAFPADVPIQINDFKTQAMPYLMLREVSSSLTQSFWDAEKELHEGLREAGLSLTMGKDGSGQFAMIYERFGGYWIDLGTAKLIRDRQVLVKHGVELARFKLNGVVYSDGTEAEVDAVVYATSFESIRDTMRPIFGDDVISQTSPVWGVDEEGELHGCYRPSGYPGLWFATGDFTLSRFCSKQLAIQIRALELGIL</sequence>
<protein>
    <recommendedName>
        <fullName evidence="4">FAD/NAD(P)-binding domain-containing protein</fullName>
    </recommendedName>
</protein>
<dbReference type="Proteomes" id="UP001295794">
    <property type="component" value="Unassembled WGS sequence"/>
</dbReference>
<evidence type="ECO:0000313" key="2">
    <source>
        <dbReference type="EMBL" id="CAK5272380.1"/>
    </source>
</evidence>
<organism evidence="2 3">
    <name type="scientific">Mycena citricolor</name>
    <dbReference type="NCBI Taxonomy" id="2018698"/>
    <lineage>
        <taxon>Eukaryota</taxon>
        <taxon>Fungi</taxon>
        <taxon>Dikarya</taxon>
        <taxon>Basidiomycota</taxon>
        <taxon>Agaricomycotina</taxon>
        <taxon>Agaricomycetes</taxon>
        <taxon>Agaricomycetidae</taxon>
        <taxon>Agaricales</taxon>
        <taxon>Marasmiineae</taxon>
        <taxon>Mycenaceae</taxon>
        <taxon>Mycena</taxon>
    </lineage>
</organism>
<evidence type="ECO:0008006" key="4">
    <source>
        <dbReference type="Google" id="ProtNLM"/>
    </source>
</evidence>
<dbReference type="Gene3D" id="3.50.50.60">
    <property type="entry name" value="FAD/NAD(P)-binding domain"/>
    <property type="match status" value="1"/>
</dbReference>
<dbReference type="PANTHER" id="PTHR43539">
    <property type="entry name" value="FLAVIN-BINDING MONOOXYGENASE-LIKE PROTEIN (AFU_ORTHOLOGUE AFUA_4G09220)"/>
    <property type="match status" value="1"/>
</dbReference>
<accession>A0AAD2K0N8</accession>
<reference evidence="2" key="1">
    <citation type="submission" date="2023-11" db="EMBL/GenBank/DDBJ databases">
        <authorList>
            <person name="De Vega J J."/>
            <person name="De Vega J J."/>
        </authorList>
    </citation>
    <scope>NUCLEOTIDE SEQUENCE</scope>
</reference>
<keyword evidence="1" id="KW-0560">Oxidoreductase</keyword>
<dbReference type="EMBL" id="CAVNYO010000181">
    <property type="protein sequence ID" value="CAK5272380.1"/>
    <property type="molecule type" value="Genomic_DNA"/>
</dbReference>
<proteinExistence type="predicted"/>
<evidence type="ECO:0000256" key="1">
    <source>
        <dbReference type="ARBA" id="ARBA00023002"/>
    </source>
</evidence>
<dbReference type="InterPro" id="IPR050982">
    <property type="entry name" value="Auxin_biosynth/cation_transpt"/>
</dbReference>
<dbReference type="SUPFAM" id="SSF51905">
    <property type="entry name" value="FAD/NAD(P)-binding domain"/>
    <property type="match status" value="2"/>
</dbReference>
<dbReference type="InterPro" id="IPR032710">
    <property type="entry name" value="NTF2-like_dom_sf"/>
</dbReference>
<comment type="caution">
    <text evidence="2">The sequence shown here is derived from an EMBL/GenBank/DDBJ whole genome shotgun (WGS) entry which is preliminary data.</text>
</comment>
<dbReference type="GO" id="GO:0004497">
    <property type="term" value="F:monooxygenase activity"/>
    <property type="evidence" value="ECO:0007669"/>
    <property type="project" value="TreeGrafter"/>
</dbReference>
<dbReference type="SUPFAM" id="SSF54427">
    <property type="entry name" value="NTF2-like"/>
    <property type="match status" value="1"/>
</dbReference>
<dbReference type="AlphaFoldDB" id="A0AAD2K0N8"/>
<dbReference type="GO" id="GO:0050660">
    <property type="term" value="F:flavin adenine dinucleotide binding"/>
    <property type="evidence" value="ECO:0007669"/>
    <property type="project" value="TreeGrafter"/>
</dbReference>
<name>A0AAD2K0N8_9AGAR</name>
<dbReference type="PRINTS" id="PR00411">
    <property type="entry name" value="PNDRDTASEI"/>
</dbReference>
<dbReference type="Pfam" id="PF13738">
    <property type="entry name" value="Pyr_redox_3"/>
    <property type="match status" value="1"/>
</dbReference>
<gene>
    <name evidence="2" type="ORF">MYCIT1_LOCUS18012</name>
</gene>
<evidence type="ECO:0000313" key="3">
    <source>
        <dbReference type="Proteomes" id="UP001295794"/>
    </source>
</evidence>
<dbReference type="PANTHER" id="PTHR43539:SF68">
    <property type="entry name" value="FLAVIN-BINDING MONOOXYGENASE-LIKE PROTEIN (AFU_ORTHOLOGUE AFUA_4G09220)"/>
    <property type="match status" value="1"/>
</dbReference>